<reference evidence="3 4" key="1">
    <citation type="journal article" date="2015" name="Nature">
        <title>rRNA introns, odd ribosomes, and small enigmatic genomes across a large radiation of phyla.</title>
        <authorList>
            <person name="Brown C.T."/>
            <person name="Hug L.A."/>
            <person name="Thomas B.C."/>
            <person name="Sharon I."/>
            <person name="Castelle C.J."/>
            <person name="Singh A."/>
            <person name="Wilkins M.J."/>
            <person name="Williams K.H."/>
            <person name="Banfield J.F."/>
        </authorList>
    </citation>
    <scope>NUCLEOTIDE SEQUENCE [LARGE SCALE GENOMIC DNA]</scope>
</reference>
<evidence type="ECO:0000256" key="1">
    <source>
        <dbReference type="SAM" id="Phobius"/>
    </source>
</evidence>
<sequence>MSGFSVREYLDYGIGYAARLAVKPVAVSLTAFVFVVAGGLGITNASFYSLPGDAMYPVKLSMEHLQLSISSDDAQRAKLQVEFAGRRLEEMTDLAARSGDQVSNIQYAMNQFRQETRVIQDELTSDSTDLAREVSRKVEIYNSTVSASPDLKTELVGEEVQEIIEATQDQAVEVFLSTHESTQDAESAKELDYTFDQEYSALESELETFTADQEKDFFTQFNTTSTAYLILADQLRDQAAYRRAFQILSEIEMFLQVFKETS</sequence>
<dbReference type="AlphaFoldDB" id="A0A0G1PN98"/>
<proteinExistence type="predicted"/>
<comment type="caution">
    <text evidence="3">The sequence shown here is derived from an EMBL/GenBank/DDBJ whole genome shotgun (WGS) entry which is preliminary data.</text>
</comment>
<name>A0A0G1PN98_9BACT</name>
<dbReference type="InterPro" id="IPR043725">
    <property type="entry name" value="DUF5667"/>
</dbReference>
<protein>
    <recommendedName>
        <fullName evidence="2">DUF5667 domain-containing protein</fullName>
    </recommendedName>
</protein>
<accession>A0A0G1PN98</accession>
<organism evidence="3 4">
    <name type="scientific">Candidatus Uhrbacteria bacterium GW2011_GWF2_46_218</name>
    <dbReference type="NCBI Taxonomy" id="1619001"/>
    <lineage>
        <taxon>Bacteria</taxon>
        <taxon>Candidatus Uhriibacteriota</taxon>
    </lineage>
</organism>
<feature type="domain" description="DUF5667" evidence="2">
    <location>
        <begin position="50"/>
        <end position="144"/>
    </location>
</feature>
<evidence type="ECO:0000259" key="2">
    <source>
        <dbReference type="Pfam" id="PF18915"/>
    </source>
</evidence>
<keyword evidence="1" id="KW-1133">Transmembrane helix</keyword>
<evidence type="ECO:0000313" key="3">
    <source>
        <dbReference type="EMBL" id="KKU34226.1"/>
    </source>
</evidence>
<evidence type="ECO:0000313" key="4">
    <source>
        <dbReference type="Proteomes" id="UP000034705"/>
    </source>
</evidence>
<keyword evidence="1" id="KW-0472">Membrane</keyword>
<dbReference type="Proteomes" id="UP000034705">
    <property type="component" value="Unassembled WGS sequence"/>
</dbReference>
<gene>
    <name evidence="3" type="ORF">UX45_C0002G0023</name>
</gene>
<dbReference type="Pfam" id="PF18915">
    <property type="entry name" value="DUF5667"/>
    <property type="match status" value="1"/>
</dbReference>
<feature type="transmembrane region" description="Helical" evidence="1">
    <location>
        <begin position="25"/>
        <end position="50"/>
    </location>
</feature>
<dbReference type="EMBL" id="LCMG01000002">
    <property type="protein sequence ID" value="KKU34226.1"/>
    <property type="molecule type" value="Genomic_DNA"/>
</dbReference>
<keyword evidence="1" id="KW-0812">Transmembrane</keyword>